<feature type="domain" description="Helicase C-terminal" evidence="11">
    <location>
        <begin position="600"/>
        <end position="747"/>
    </location>
</feature>
<dbReference type="PROSITE" id="PS00039">
    <property type="entry name" value="DEAD_ATP_HELICASE"/>
    <property type="match status" value="1"/>
</dbReference>
<accession>A0A163JLW0</accession>
<gene>
    <name evidence="13" type="primary">ABSGL_05974.1 scaffold 7611</name>
</gene>
<feature type="compositionally biased region" description="Acidic residues" evidence="9">
    <location>
        <begin position="168"/>
        <end position="208"/>
    </location>
</feature>
<evidence type="ECO:0000256" key="6">
    <source>
        <dbReference type="ARBA" id="ARBA00022884"/>
    </source>
</evidence>
<dbReference type="OMA" id="YYFVERY"/>
<dbReference type="Pfam" id="PF00270">
    <property type="entry name" value="DEAD"/>
    <property type="match status" value="1"/>
</dbReference>
<dbReference type="CDD" id="cd17946">
    <property type="entry name" value="DEADc_DDX24"/>
    <property type="match status" value="1"/>
</dbReference>
<evidence type="ECO:0000256" key="7">
    <source>
        <dbReference type="ARBA" id="ARBA00047984"/>
    </source>
</evidence>
<dbReference type="InterPro" id="IPR001650">
    <property type="entry name" value="Helicase_C-like"/>
</dbReference>
<dbReference type="FunCoup" id="A0A163JLW0">
    <property type="interactions" value="646"/>
</dbReference>
<evidence type="ECO:0000259" key="11">
    <source>
        <dbReference type="PROSITE" id="PS51194"/>
    </source>
</evidence>
<dbReference type="Proteomes" id="UP000078561">
    <property type="component" value="Unassembled WGS sequence"/>
</dbReference>
<evidence type="ECO:0000256" key="4">
    <source>
        <dbReference type="ARBA" id="ARBA00022806"/>
    </source>
</evidence>
<proteinExistence type="predicted"/>
<keyword evidence="6" id="KW-0694">RNA-binding</keyword>
<dbReference type="EC" id="3.6.4.13" evidence="1"/>
<feature type="domain" description="Helicase ATP-binding" evidence="10">
    <location>
        <begin position="353"/>
        <end position="555"/>
    </location>
</feature>
<dbReference type="PANTHER" id="PTHR47959:SF1">
    <property type="entry name" value="ATP-DEPENDENT RNA HELICASE DBPA"/>
    <property type="match status" value="1"/>
</dbReference>
<dbReference type="STRING" id="4829.A0A163JLW0"/>
<comment type="catalytic activity">
    <reaction evidence="7">
        <text>ATP + H2O = ADP + phosphate + H(+)</text>
        <dbReference type="Rhea" id="RHEA:13065"/>
        <dbReference type="ChEBI" id="CHEBI:15377"/>
        <dbReference type="ChEBI" id="CHEBI:15378"/>
        <dbReference type="ChEBI" id="CHEBI:30616"/>
        <dbReference type="ChEBI" id="CHEBI:43474"/>
        <dbReference type="ChEBI" id="CHEBI:456216"/>
        <dbReference type="EC" id="3.6.4.13"/>
    </reaction>
</comment>
<evidence type="ECO:0000256" key="1">
    <source>
        <dbReference type="ARBA" id="ARBA00012552"/>
    </source>
</evidence>
<dbReference type="PROSITE" id="PS51192">
    <property type="entry name" value="HELICASE_ATP_BIND_1"/>
    <property type="match status" value="1"/>
</dbReference>
<evidence type="ECO:0000256" key="3">
    <source>
        <dbReference type="ARBA" id="ARBA00022801"/>
    </source>
</evidence>
<dbReference type="PROSITE" id="PS51194">
    <property type="entry name" value="HELICASE_CTER"/>
    <property type="match status" value="1"/>
</dbReference>
<evidence type="ECO:0000256" key="9">
    <source>
        <dbReference type="SAM" id="MobiDB-lite"/>
    </source>
</evidence>
<feature type="domain" description="DEAD-box RNA helicase Q" evidence="12">
    <location>
        <begin position="322"/>
        <end position="350"/>
    </location>
</feature>
<dbReference type="Gene3D" id="3.40.50.300">
    <property type="entry name" value="P-loop containing nucleotide triphosphate hydrolases"/>
    <property type="match status" value="2"/>
</dbReference>
<dbReference type="GO" id="GO:0003723">
    <property type="term" value="F:RNA binding"/>
    <property type="evidence" value="ECO:0007669"/>
    <property type="project" value="UniProtKB-KW"/>
</dbReference>
<name>A0A163JLW0_ABSGL</name>
<keyword evidence="4" id="KW-0347">Helicase</keyword>
<feature type="region of interest" description="Disordered" evidence="9">
    <location>
        <begin position="288"/>
        <end position="309"/>
    </location>
</feature>
<dbReference type="CDD" id="cd18787">
    <property type="entry name" value="SF2_C_DEAD"/>
    <property type="match status" value="1"/>
</dbReference>
<dbReference type="InterPro" id="IPR014014">
    <property type="entry name" value="RNA_helicase_DEAD_Q_motif"/>
</dbReference>
<feature type="region of interest" description="Disordered" evidence="9">
    <location>
        <begin position="168"/>
        <end position="215"/>
    </location>
</feature>
<evidence type="ECO:0000259" key="12">
    <source>
        <dbReference type="PROSITE" id="PS51195"/>
    </source>
</evidence>
<dbReference type="SMART" id="SM00487">
    <property type="entry name" value="DEXDc"/>
    <property type="match status" value="1"/>
</dbReference>
<dbReference type="InterPro" id="IPR050079">
    <property type="entry name" value="DEAD_box_RNA_helicase"/>
</dbReference>
<dbReference type="SUPFAM" id="SSF52540">
    <property type="entry name" value="P-loop containing nucleoside triphosphate hydrolases"/>
    <property type="match status" value="1"/>
</dbReference>
<dbReference type="InParanoid" id="A0A163JLW0"/>
<evidence type="ECO:0000256" key="5">
    <source>
        <dbReference type="ARBA" id="ARBA00022840"/>
    </source>
</evidence>
<evidence type="ECO:0000256" key="2">
    <source>
        <dbReference type="ARBA" id="ARBA00022741"/>
    </source>
</evidence>
<protein>
    <recommendedName>
        <fullName evidence="1">RNA helicase</fullName>
        <ecNumber evidence="1">3.6.4.13</ecNumber>
    </recommendedName>
</protein>
<dbReference type="PANTHER" id="PTHR47959">
    <property type="entry name" value="ATP-DEPENDENT RNA HELICASE RHLE-RELATED"/>
    <property type="match status" value="1"/>
</dbReference>
<dbReference type="InterPro" id="IPR027417">
    <property type="entry name" value="P-loop_NTPase"/>
</dbReference>
<dbReference type="OrthoDB" id="4310724at2759"/>
<dbReference type="GO" id="GO:0016787">
    <property type="term" value="F:hydrolase activity"/>
    <property type="evidence" value="ECO:0007669"/>
    <property type="project" value="UniProtKB-KW"/>
</dbReference>
<dbReference type="GO" id="GO:0005524">
    <property type="term" value="F:ATP binding"/>
    <property type="evidence" value="ECO:0007669"/>
    <property type="project" value="UniProtKB-KW"/>
</dbReference>
<evidence type="ECO:0000313" key="14">
    <source>
        <dbReference type="Proteomes" id="UP000078561"/>
    </source>
</evidence>
<dbReference type="Pfam" id="PF00271">
    <property type="entry name" value="Helicase_C"/>
    <property type="match status" value="1"/>
</dbReference>
<dbReference type="InterPro" id="IPR000629">
    <property type="entry name" value="RNA-helicase_DEAD-box_CS"/>
</dbReference>
<reference evidence="13" key="1">
    <citation type="submission" date="2016-04" db="EMBL/GenBank/DDBJ databases">
        <authorList>
            <person name="Evans L.H."/>
            <person name="Alamgir A."/>
            <person name="Owens N."/>
            <person name="Weber N.D."/>
            <person name="Virtaneva K."/>
            <person name="Barbian K."/>
            <person name="Babar A."/>
            <person name="Rosenke K."/>
        </authorList>
    </citation>
    <scope>NUCLEOTIDE SEQUENCE [LARGE SCALE GENOMIC DNA]</scope>
    <source>
        <strain evidence="13">CBS 101.48</strain>
    </source>
</reference>
<dbReference type="AlphaFoldDB" id="A0A163JLW0"/>
<organism evidence="13">
    <name type="scientific">Absidia glauca</name>
    <name type="common">Pin mould</name>
    <dbReference type="NCBI Taxonomy" id="4829"/>
    <lineage>
        <taxon>Eukaryota</taxon>
        <taxon>Fungi</taxon>
        <taxon>Fungi incertae sedis</taxon>
        <taxon>Mucoromycota</taxon>
        <taxon>Mucoromycotina</taxon>
        <taxon>Mucoromycetes</taxon>
        <taxon>Mucorales</taxon>
        <taxon>Cunninghamellaceae</taxon>
        <taxon>Absidia</taxon>
    </lineage>
</organism>
<dbReference type="InterPro" id="IPR014001">
    <property type="entry name" value="Helicase_ATP-bd"/>
</dbReference>
<dbReference type="SMART" id="SM00490">
    <property type="entry name" value="HELICc"/>
    <property type="match status" value="1"/>
</dbReference>
<evidence type="ECO:0000256" key="8">
    <source>
        <dbReference type="PROSITE-ProRule" id="PRU00552"/>
    </source>
</evidence>
<dbReference type="GO" id="GO:0003724">
    <property type="term" value="F:RNA helicase activity"/>
    <property type="evidence" value="ECO:0007669"/>
    <property type="project" value="UniProtKB-EC"/>
</dbReference>
<feature type="region of interest" description="Disordered" evidence="9">
    <location>
        <begin position="885"/>
        <end position="904"/>
    </location>
</feature>
<feature type="short sequence motif" description="Q motif" evidence="8">
    <location>
        <begin position="322"/>
        <end position="350"/>
    </location>
</feature>
<keyword evidence="3" id="KW-0378">Hydrolase</keyword>
<sequence length="904" mass="101409">MVKAKKQNTKKTAPAAKPDSAMGNQVNKNGAASAKSKKRSFTVVDDNNADQQEEYEDLGQLDSWDWNEVTAPSNMFMGDDSTGFLCLEEISDVEVDYEGDDRTGKVLKFKRKKKADRKAGSKAQPMQPLADIDMGEFYDLDTFSEEAYLAQKRQGMTIDSGAAVDNLVEDGVNDNGADEDMDEGADEDMNSADDDDDDDDNDDTEIVEETTPKASKAVVLKGKHLAKRQRVLEKVKVRIDKYEKEEADTTVDEKVKAKNRKVLKKLTGLKTKLEAEIAAGQPSVAATAAKKTAGDDQDPQTNAPGSFTRPLVEDVDQSVDVSAWKNLNLCEPVVNALKHYKFCEPTQVQSRALPKALEGRDIIGVAETGSGKTLAFGIPIVDSILKRKEQLSGLTGLILAPTRELAIQVKDHIRNIAVFGHVKVVAIVGGMSIQKQQRQLKEVPDIIVATPGRLWELLSSNQTYMNLLKDIKFLVLDEADRMLEKGHFEELSNLLRELSSKQQNTSEWPEDIAENESKKILERDVGVHQTFIFTATMDKDIRFNVKSKKAPKKSKGTLADLVQRIEFADPNPVVVDVTSEKKVAARLVEARVECLKTDKDLYVYYLVTRYPGRTIIFVNSIDAIRRLVPVFRLLGVEVLGLHAQMQQKQRLKNLDRFKENDKAVLVASDVAARGLDIPLVEHVIHYQLPRSGEIYVHRSGRTARANRDGISLLLCGPDEVKVYRKLVQTLRKGERYPDFPVDLSILREMKKRVQLATEIDKIEHQENKITHEDNWMRNMAKEMDMEFDEDLVKGNNNSRETTANQLEKDRNRARSLRYELKELLKTPMLPDGASTRYLTGSAISGLMDRLIANEGKALNRVAEEITNATRWGTFFIENPTLLPAHGTSKAVDDARSAKKRRFQK</sequence>
<feature type="compositionally biased region" description="Acidic residues" evidence="9">
    <location>
        <begin position="47"/>
        <end position="59"/>
    </location>
</feature>
<keyword evidence="14" id="KW-1185">Reference proteome</keyword>
<evidence type="ECO:0000313" key="13">
    <source>
        <dbReference type="EMBL" id="SAM00293.1"/>
    </source>
</evidence>
<dbReference type="EMBL" id="LT553181">
    <property type="protein sequence ID" value="SAM00293.1"/>
    <property type="molecule type" value="Genomic_DNA"/>
</dbReference>
<keyword evidence="5" id="KW-0067">ATP-binding</keyword>
<dbReference type="GO" id="GO:0005829">
    <property type="term" value="C:cytosol"/>
    <property type="evidence" value="ECO:0007669"/>
    <property type="project" value="TreeGrafter"/>
</dbReference>
<dbReference type="PROSITE" id="PS51195">
    <property type="entry name" value="Q_MOTIF"/>
    <property type="match status" value="1"/>
</dbReference>
<feature type="region of interest" description="Disordered" evidence="9">
    <location>
        <begin position="1"/>
        <end position="61"/>
    </location>
</feature>
<evidence type="ECO:0000259" key="10">
    <source>
        <dbReference type="PROSITE" id="PS51192"/>
    </source>
</evidence>
<keyword evidence="2" id="KW-0547">Nucleotide-binding</keyword>
<dbReference type="InterPro" id="IPR011545">
    <property type="entry name" value="DEAD/DEAH_box_helicase_dom"/>
</dbReference>